<sequence>MGQMRLNDVVAEIVGEVIAGRAINKRQAAVNRWDDIDADGQYLAGIDGVVTRIDTRARRLKLRAEQAASPDQTELPFSLPAAVAMDLEGTTLVSTRQLTRAEFARAIEIRHQQIANDSAALREWREALRQADQFWAENPIWRFGDCLDAILTQNGLSGPDGEVLS</sequence>
<protein>
    <submittedName>
        <fullName evidence="1">Uncharacterized protein</fullName>
    </submittedName>
</protein>
<gene>
    <name evidence="1" type="ORF">PL336_06900</name>
</gene>
<dbReference type="EMBL" id="CP116423">
    <property type="protein sequence ID" value="WCE71553.1"/>
    <property type="molecule type" value="Genomic_DNA"/>
</dbReference>
<name>A0AAX3LTJ4_9RHOB</name>
<organism evidence="1 2">
    <name type="scientific">Sulfitobacter faviae</name>
    <dbReference type="NCBI Taxonomy" id="1775881"/>
    <lineage>
        <taxon>Bacteria</taxon>
        <taxon>Pseudomonadati</taxon>
        <taxon>Pseudomonadota</taxon>
        <taxon>Alphaproteobacteria</taxon>
        <taxon>Rhodobacterales</taxon>
        <taxon>Roseobacteraceae</taxon>
        <taxon>Sulfitobacter</taxon>
    </lineage>
</organism>
<accession>A0AAX3LTJ4</accession>
<evidence type="ECO:0000313" key="1">
    <source>
        <dbReference type="EMBL" id="WCE71553.1"/>
    </source>
</evidence>
<dbReference type="AlphaFoldDB" id="A0AAX3LTJ4"/>
<evidence type="ECO:0000313" key="2">
    <source>
        <dbReference type="Proteomes" id="UP001210770"/>
    </source>
</evidence>
<dbReference type="Proteomes" id="UP001210770">
    <property type="component" value="Chromosome"/>
</dbReference>
<reference evidence="1" key="1">
    <citation type="submission" date="2023-01" db="EMBL/GenBank/DDBJ databases">
        <title>Comparative genomic analysis of cold water coral derived Sulfitobacter faviae: insights into their metabolism and habitat adaptation.</title>
        <authorList>
            <person name="Guo Y."/>
            <person name="Lin S."/>
            <person name="Huang Z."/>
            <person name="Tang K."/>
            <person name="Wang X."/>
        </authorList>
    </citation>
    <scope>NUCLEOTIDE SEQUENCE</scope>
    <source>
        <strain evidence="1">SCSIO W_1865</strain>
    </source>
</reference>
<proteinExistence type="predicted"/>
<dbReference type="RefSeq" id="WP_271689705.1">
    <property type="nucleotide sequence ID" value="NZ_CP116423.1"/>
</dbReference>